<evidence type="ECO:0000256" key="2">
    <source>
        <dbReference type="ARBA" id="ARBA00022801"/>
    </source>
</evidence>
<organism evidence="4 5">
    <name type="scientific">Clostridium frigidicarnis</name>
    <dbReference type="NCBI Taxonomy" id="84698"/>
    <lineage>
        <taxon>Bacteria</taxon>
        <taxon>Bacillati</taxon>
        <taxon>Bacillota</taxon>
        <taxon>Clostridia</taxon>
        <taxon>Eubacteriales</taxon>
        <taxon>Clostridiaceae</taxon>
        <taxon>Clostridium</taxon>
    </lineage>
</organism>
<dbReference type="NCBIfam" id="NF000867">
    <property type="entry name" value="PRK00078.1"/>
    <property type="match status" value="1"/>
</dbReference>
<dbReference type="AlphaFoldDB" id="A0A1I1A185"/>
<dbReference type="Proteomes" id="UP000198619">
    <property type="component" value="Unassembled WGS sequence"/>
</dbReference>
<name>A0A1I1A185_9CLOT</name>
<evidence type="ECO:0000313" key="5">
    <source>
        <dbReference type="Proteomes" id="UP000198619"/>
    </source>
</evidence>
<dbReference type="GO" id="GO:0036221">
    <property type="term" value="F:UTP diphosphatase activity"/>
    <property type="evidence" value="ECO:0007669"/>
    <property type="project" value="RHEA"/>
</dbReference>
<sequence>MEIILASASERRHELLKRLFEEFTIKVSDFDESKVSFNGDFGKYVEELSKGKALDVSNKVKKDSLIIAADTIVAFKGKVLLKPKDENDAYNMLKELSGNIHEVYSGITVLNSKTKDLNCDYVKTKIKFSNLTDNEIIDYIKTKEPMDKAGSYGIQGFGGVFVEEIQGCYYNVVGLPLNKLKHMIETLNN</sequence>
<evidence type="ECO:0000256" key="3">
    <source>
        <dbReference type="HAMAP-Rule" id="MF_00528"/>
    </source>
</evidence>
<reference evidence="4 5" key="1">
    <citation type="submission" date="2016-10" db="EMBL/GenBank/DDBJ databases">
        <authorList>
            <person name="de Groot N.N."/>
        </authorList>
    </citation>
    <scope>NUCLEOTIDE SEQUENCE [LARGE SCALE GENOMIC DNA]</scope>
    <source>
        <strain evidence="4 5">DSM 12271</strain>
    </source>
</reference>
<keyword evidence="5" id="KW-1185">Reference proteome</keyword>
<feature type="site" description="Important for substrate specificity" evidence="3">
    <location>
        <position position="71"/>
    </location>
</feature>
<evidence type="ECO:0000313" key="4">
    <source>
        <dbReference type="EMBL" id="SFB31617.1"/>
    </source>
</evidence>
<comment type="function">
    <text evidence="3">Nucleoside triphosphate pyrophosphatase that hydrolyzes dTTP and UTP. May have a dual role in cell division arrest and in preventing the incorporation of modified nucleotides into cellular nucleic acids.</text>
</comment>
<protein>
    <recommendedName>
        <fullName evidence="3">dTTP/UTP pyrophosphatase</fullName>
        <shortName evidence="3">dTTPase/UTPase</shortName>
        <ecNumber evidence="3">3.6.1.9</ecNumber>
    </recommendedName>
    <alternativeName>
        <fullName evidence="3">Nucleoside triphosphate pyrophosphatase</fullName>
    </alternativeName>
    <alternativeName>
        <fullName evidence="3">Nucleotide pyrophosphatase</fullName>
        <shortName evidence="3">Nucleotide PPase</shortName>
    </alternativeName>
</protein>
<gene>
    <name evidence="4" type="ORF">SAMN04488528_102844</name>
</gene>
<comment type="catalytic activity">
    <reaction evidence="3">
        <text>UTP + H2O = UMP + diphosphate + H(+)</text>
        <dbReference type="Rhea" id="RHEA:29395"/>
        <dbReference type="ChEBI" id="CHEBI:15377"/>
        <dbReference type="ChEBI" id="CHEBI:15378"/>
        <dbReference type="ChEBI" id="CHEBI:33019"/>
        <dbReference type="ChEBI" id="CHEBI:46398"/>
        <dbReference type="ChEBI" id="CHEBI:57865"/>
        <dbReference type="EC" id="3.6.1.9"/>
    </reaction>
</comment>
<feature type="site" description="Important for substrate specificity" evidence="3">
    <location>
        <position position="11"/>
    </location>
</feature>
<keyword evidence="3" id="KW-0546">Nucleotide metabolism</keyword>
<dbReference type="CDD" id="cd00555">
    <property type="entry name" value="Maf"/>
    <property type="match status" value="1"/>
</dbReference>
<comment type="caution">
    <text evidence="3">Lacks conserved residue(s) required for the propagation of feature annotation.</text>
</comment>
<evidence type="ECO:0000256" key="1">
    <source>
        <dbReference type="ARBA" id="ARBA00001968"/>
    </source>
</evidence>
<comment type="similarity">
    <text evidence="3">Belongs to the Maf family. YhdE subfamily.</text>
</comment>
<dbReference type="STRING" id="84698.SAMN04488528_102844"/>
<dbReference type="GO" id="GO:0036218">
    <property type="term" value="F:dTTP diphosphatase activity"/>
    <property type="evidence" value="ECO:0007669"/>
    <property type="project" value="RHEA"/>
</dbReference>
<feature type="site" description="Important for substrate specificity" evidence="3">
    <location>
        <position position="155"/>
    </location>
</feature>
<dbReference type="OrthoDB" id="9807767at2"/>
<comment type="catalytic activity">
    <reaction evidence="3">
        <text>dTTP + H2O = dTMP + diphosphate + H(+)</text>
        <dbReference type="Rhea" id="RHEA:28534"/>
        <dbReference type="ChEBI" id="CHEBI:15377"/>
        <dbReference type="ChEBI" id="CHEBI:15378"/>
        <dbReference type="ChEBI" id="CHEBI:33019"/>
        <dbReference type="ChEBI" id="CHEBI:37568"/>
        <dbReference type="ChEBI" id="CHEBI:63528"/>
        <dbReference type="EC" id="3.6.1.9"/>
    </reaction>
</comment>
<dbReference type="PIRSF" id="PIRSF006305">
    <property type="entry name" value="Maf"/>
    <property type="match status" value="1"/>
</dbReference>
<dbReference type="InterPro" id="IPR003697">
    <property type="entry name" value="Maf-like"/>
</dbReference>
<dbReference type="PANTHER" id="PTHR43213:SF5">
    <property type="entry name" value="BIFUNCTIONAL DTTP_UTP PYROPHOSPHATASE_METHYLTRANSFERASE PROTEIN-RELATED"/>
    <property type="match status" value="1"/>
</dbReference>
<keyword evidence="2 3" id="KW-0378">Hydrolase</keyword>
<comment type="subcellular location">
    <subcellularLocation>
        <location evidence="3">Cytoplasm</location>
    </subcellularLocation>
</comment>
<dbReference type="Pfam" id="PF02545">
    <property type="entry name" value="Maf"/>
    <property type="match status" value="1"/>
</dbReference>
<dbReference type="EMBL" id="FOKI01000028">
    <property type="protein sequence ID" value="SFB31617.1"/>
    <property type="molecule type" value="Genomic_DNA"/>
</dbReference>
<dbReference type="GO" id="GO:0009117">
    <property type="term" value="P:nucleotide metabolic process"/>
    <property type="evidence" value="ECO:0007669"/>
    <property type="project" value="UniProtKB-KW"/>
</dbReference>
<comment type="cofactor">
    <cofactor evidence="1 3">
        <name>a divalent metal cation</name>
        <dbReference type="ChEBI" id="CHEBI:60240"/>
    </cofactor>
</comment>
<dbReference type="Gene3D" id="3.90.950.10">
    <property type="match status" value="1"/>
</dbReference>
<dbReference type="InterPro" id="IPR029001">
    <property type="entry name" value="ITPase-like_fam"/>
</dbReference>
<proteinExistence type="inferred from homology"/>
<dbReference type="RefSeq" id="WP_090042430.1">
    <property type="nucleotide sequence ID" value="NZ_FOKI01000028.1"/>
</dbReference>
<dbReference type="HAMAP" id="MF_00528">
    <property type="entry name" value="Maf"/>
    <property type="match status" value="1"/>
</dbReference>
<dbReference type="SUPFAM" id="SSF52972">
    <property type="entry name" value="ITPase-like"/>
    <property type="match status" value="1"/>
</dbReference>
<dbReference type="EC" id="3.6.1.9" evidence="3"/>
<keyword evidence="3" id="KW-0963">Cytoplasm</keyword>
<feature type="active site" description="Proton acceptor" evidence="3">
    <location>
        <position position="70"/>
    </location>
</feature>
<dbReference type="GO" id="GO:0005737">
    <property type="term" value="C:cytoplasm"/>
    <property type="evidence" value="ECO:0007669"/>
    <property type="project" value="UniProtKB-SubCell"/>
</dbReference>
<dbReference type="PANTHER" id="PTHR43213">
    <property type="entry name" value="BIFUNCTIONAL DTTP/UTP PYROPHOSPHATASE/METHYLTRANSFERASE PROTEIN-RELATED"/>
    <property type="match status" value="1"/>
</dbReference>
<dbReference type="NCBIfam" id="TIGR00172">
    <property type="entry name" value="maf"/>
    <property type="match status" value="1"/>
</dbReference>
<accession>A0A1I1A185</accession>